<reference evidence="1 2" key="1">
    <citation type="submission" date="2016-10" db="EMBL/GenBank/DDBJ databases">
        <authorList>
            <person name="de Groot N.N."/>
        </authorList>
    </citation>
    <scope>NUCLEOTIDE SEQUENCE [LARGE SCALE GENOMIC DNA]</scope>
    <source>
        <strain evidence="1 2">CGMCC 4.2023</strain>
    </source>
</reference>
<protein>
    <submittedName>
        <fullName evidence="1">Uncharacterized protein</fullName>
    </submittedName>
</protein>
<dbReference type="Proteomes" id="UP000236754">
    <property type="component" value="Unassembled WGS sequence"/>
</dbReference>
<sequence length="55" mass="5722">MSDLLERANANGALAAIPLHAPEVQLMSHPDLAPILCVHLVTSSVCISVCVNTGQ</sequence>
<accession>A0A1H6B140</accession>
<dbReference type="EMBL" id="FNVU01000006">
    <property type="protein sequence ID" value="SEG54314.1"/>
    <property type="molecule type" value="Genomic_DNA"/>
</dbReference>
<keyword evidence="2" id="KW-1185">Reference proteome</keyword>
<evidence type="ECO:0000313" key="1">
    <source>
        <dbReference type="EMBL" id="SEG54314.1"/>
    </source>
</evidence>
<name>A0A1H6B140_9ACTN</name>
<dbReference type="RefSeq" id="WP_160145041.1">
    <property type="nucleotide sequence ID" value="NZ_FNVU01000006.1"/>
</dbReference>
<organism evidence="1 2">
    <name type="scientific">Actinacidiphila yanglinensis</name>
    <dbReference type="NCBI Taxonomy" id="310779"/>
    <lineage>
        <taxon>Bacteria</taxon>
        <taxon>Bacillati</taxon>
        <taxon>Actinomycetota</taxon>
        <taxon>Actinomycetes</taxon>
        <taxon>Kitasatosporales</taxon>
        <taxon>Streptomycetaceae</taxon>
        <taxon>Actinacidiphila</taxon>
    </lineage>
</organism>
<evidence type="ECO:0000313" key="2">
    <source>
        <dbReference type="Proteomes" id="UP000236754"/>
    </source>
</evidence>
<gene>
    <name evidence="1" type="ORF">SAMN05216223_106115</name>
</gene>
<proteinExistence type="predicted"/>
<dbReference type="AlphaFoldDB" id="A0A1H6B140"/>